<dbReference type="PRINTS" id="PR00455">
    <property type="entry name" value="HTHTETR"/>
</dbReference>
<evidence type="ECO:0000313" key="9">
    <source>
        <dbReference type="Proteomes" id="UP000584931"/>
    </source>
</evidence>
<dbReference type="Gene3D" id="1.10.357.10">
    <property type="entry name" value="Tetracycline Repressor, domain 2"/>
    <property type="match status" value="1"/>
</dbReference>
<dbReference type="OrthoDB" id="3528955at2"/>
<dbReference type="STRING" id="501010.NOSIN_15875"/>
<comment type="caution">
    <text evidence="7">The sequence shown here is derived from an EMBL/GenBank/DDBJ whole genome shotgun (WGS) entry which is preliminary data.</text>
</comment>
<evidence type="ECO:0000256" key="4">
    <source>
        <dbReference type="PROSITE-ProRule" id="PRU00335"/>
    </source>
</evidence>
<feature type="DNA-binding region" description="H-T-H motif" evidence="4">
    <location>
        <begin position="43"/>
        <end position="62"/>
    </location>
</feature>
<evidence type="ECO:0000256" key="1">
    <source>
        <dbReference type="ARBA" id="ARBA00023015"/>
    </source>
</evidence>
<reference evidence="7" key="1">
    <citation type="submission" date="2016-08" db="EMBL/GenBank/DDBJ databases">
        <authorList>
            <person name="Seilhamer J.J."/>
        </authorList>
    </citation>
    <scope>NUCLEOTIDE SEQUENCE [LARGE SCALE GENOMIC DNA]</scope>
    <source>
        <strain evidence="7">UTMC102</strain>
    </source>
</reference>
<evidence type="ECO:0000256" key="2">
    <source>
        <dbReference type="ARBA" id="ARBA00023125"/>
    </source>
</evidence>
<dbReference type="PROSITE" id="PS50977">
    <property type="entry name" value="HTH_TETR_2"/>
    <property type="match status" value="1"/>
</dbReference>
<accession>A0A7Y9XBC2</accession>
<dbReference type="Pfam" id="PF00440">
    <property type="entry name" value="TetR_N"/>
    <property type="match status" value="1"/>
</dbReference>
<keyword evidence="3" id="KW-0804">Transcription</keyword>
<evidence type="ECO:0000259" key="5">
    <source>
        <dbReference type="PROSITE" id="PS50977"/>
    </source>
</evidence>
<evidence type="ECO:0000313" key="6">
    <source>
        <dbReference type="EMBL" id="NYH51463.1"/>
    </source>
</evidence>
<dbReference type="GO" id="GO:0045892">
    <property type="term" value="P:negative regulation of DNA-templated transcription"/>
    <property type="evidence" value="ECO:0007669"/>
    <property type="project" value="UniProtKB-ARBA"/>
</dbReference>
<dbReference type="RefSeq" id="WP_077691526.1">
    <property type="nucleotide sequence ID" value="NZ_JACCHL010000001.1"/>
</dbReference>
<sequence length="198" mass="21278">MAEESAARGEAAPVRRLRRAERREQILDAAKRAFARTGFTDTSLDDVAAEAGVSRVILYRHFESKGGMYRAVLDRALERLVARVGEGEFTDASIPAFLSAAAEDPDGFRLVFHHAAREPEFRDLTDGLTAASTELALRQLAEVVPDPAWARWAAHLVFTVAVEGAAAWLDAGRPDPDSAAERVSAAVHGVISAARGSA</sequence>
<reference evidence="8" key="2">
    <citation type="submission" date="2016-08" db="EMBL/GenBank/DDBJ databases">
        <authorList>
            <person name="Tokovenko B."/>
            <person name="Kalinowski J."/>
        </authorList>
    </citation>
    <scope>NUCLEOTIDE SEQUENCE [LARGE SCALE GENOMIC DNA]</scope>
    <source>
        <strain evidence="8">UTMC102</strain>
    </source>
</reference>
<gene>
    <name evidence="6" type="ORF">HNR06_001052</name>
    <name evidence="7" type="ORF">NOSIN_15875</name>
</gene>
<dbReference type="InterPro" id="IPR001647">
    <property type="entry name" value="HTH_TetR"/>
</dbReference>
<dbReference type="Proteomes" id="UP000584931">
    <property type="component" value="Unassembled WGS sequence"/>
</dbReference>
<accession>A0A1V3C391</accession>
<keyword evidence="8" id="KW-1185">Reference proteome</keyword>
<dbReference type="SUPFAM" id="SSF48498">
    <property type="entry name" value="Tetracyclin repressor-like, C-terminal domain"/>
    <property type="match status" value="1"/>
</dbReference>
<dbReference type="SUPFAM" id="SSF46689">
    <property type="entry name" value="Homeodomain-like"/>
    <property type="match status" value="1"/>
</dbReference>
<organism evidence="7 8">
    <name type="scientific">Nocardiopsis sinuspersici</name>
    <dbReference type="NCBI Taxonomy" id="501010"/>
    <lineage>
        <taxon>Bacteria</taxon>
        <taxon>Bacillati</taxon>
        <taxon>Actinomycetota</taxon>
        <taxon>Actinomycetes</taxon>
        <taxon>Streptosporangiales</taxon>
        <taxon>Nocardiopsidaceae</taxon>
        <taxon>Nocardiopsis</taxon>
    </lineage>
</organism>
<dbReference type="InterPro" id="IPR009057">
    <property type="entry name" value="Homeodomain-like_sf"/>
</dbReference>
<evidence type="ECO:0000313" key="8">
    <source>
        <dbReference type="Proteomes" id="UP000189004"/>
    </source>
</evidence>
<keyword evidence="1" id="KW-0805">Transcription regulation</keyword>
<dbReference type="GO" id="GO:0000976">
    <property type="term" value="F:transcription cis-regulatory region binding"/>
    <property type="evidence" value="ECO:0007669"/>
    <property type="project" value="TreeGrafter"/>
</dbReference>
<dbReference type="PANTHER" id="PTHR30055">
    <property type="entry name" value="HTH-TYPE TRANSCRIPTIONAL REGULATOR RUTR"/>
    <property type="match status" value="1"/>
</dbReference>
<dbReference type="PANTHER" id="PTHR30055:SF226">
    <property type="entry name" value="HTH-TYPE TRANSCRIPTIONAL REGULATOR PKSA"/>
    <property type="match status" value="1"/>
</dbReference>
<protein>
    <submittedName>
        <fullName evidence="6">AcrR family transcriptional regulator</fullName>
    </submittedName>
    <submittedName>
        <fullName evidence="7">TetR family transcriptional regulator</fullName>
    </submittedName>
</protein>
<feature type="domain" description="HTH tetR-type" evidence="5">
    <location>
        <begin position="20"/>
        <end position="80"/>
    </location>
</feature>
<dbReference type="EMBL" id="MCOK01000001">
    <property type="protein sequence ID" value="OOC55102.1"/>
    <property type="molecule type" value="Genomic_DNA"/>
</dbReference>
<dbReference type="AlphaFoldDB" id="A0A1V3C391"/>
<dbReference type="GO" id="GO:0003700">
    <property type="term" value="F:DNA-binding transcription factor activity"/>
    <property type="evidence" value="ECO:0007669"/>
    <property type="project" value="TreeGrafter"/>
</dbReference>
<dbReference type="EMBL" id="JACCHL010000001">
    <property type="protein sequence ID" value="NYH51463.1"/>
    <property type="molecule type" value="Genomic_DNA"/>
</dbReference>
<name>A0A1V3C391_9ACTN</name>
<reference evidence="6 9" key="3">
    <citation type="submission" date="2020-07" db="EMBL/GenBank/DDBJ databases">
        <title>Sequencing the genomes of 1000 actinobacteria strains.</title>
        <authorList>
            <person name="Klenk H.-P."/>
        </authorList>
    </citation>
    <scope>NUCLEOTIDE SEQUENCE [LARGE SCALE GENOMIC DNA]</scope>
    <source>
        <strain evidence="6 9">DSM 45278</strain>
    </source>
</reference>
<dbReference type="InterPro" id="IPR036271">
    <property type="entry name" value="Tet_transcr_reg_TetR-rel_C_sf"/>
</dbReference>
<dbReference type="InterPro" id="IPR050109">
    <property type="entry name" value="HTH-type_TetR-like_transc_reg"/>
</dbReference>
<evidence type="ECO:0000313" key="7">
    <source>
        <dbReference type="EMBL" id="OOC55102.1"/>
    </source>
</evidence>
<proteinExistence type="predicted"/>
<dbReference type="FunFam" id="1.10.10.60:FF:000141">
    <property type="entry name" value="TetR family transcriptional regulator"/>
    <property type="match status" value="1"/>
</dbReference>
<dbReference type="Proteomes" id="UP000189004">
    <property type="component" value="Unassembled WGS sequence"/>
</dbReference>
<evidence type="ECO:0000256" key="3">
    <source>
        <dbReference type="ARBA" id="ARBA00023163"/>
    </source>
</evidence>
<keyword evidence="2 4" id="KW-0238">DNA-binding</keyword>